<evidence type="ECO:0000313" key="8">
    <source>
        <dbReference type="Proteomes" id="UP000215914"/>
    </source>
</evidence>
<sequence>MASPVYSHQIILPESRQIVLVKARPGERVHSPLVINPSPTQIRMLQSCDDILSVFNDGGPEYKILSMELKTDQGSVPALVPLDGSHVLDHETCVKLARYITPSVSAKDFSKEKIIEHSVEINGNNVEDGEEEGEVCAICLVGIKTGDGLELTECEHRYHEECIENWLQLKQNCPICRAEI</sequence>
<dbReference type="InterPro" id="IPR051834">
    <property type="entry name" value="RING_finger_E3_ligase"/>
</dbReference>
<dbReference type="PANTHER" id="PTHR45931:SF16">
    <property type="entry name" value="RING_U-BOX SUPERFAMILY PROTEIN"/>
    <property type="match status" value="1"/>
</dbReference>
<dbReference type="InterPro" id="IPR001841">
    <property type="entry name" value="Znf_RING"/>
</dbReference>
<organism evidence="6 8">
    <name type="scientific">Helianthus annuus</name>
    <name type="common">Common sunflower</name>
    <dbReference type="NCBI Taxonomy" id="4232"/>
    <lineage>
        <taxon>Eukaryota</taxon>
        <taxon>Viridiplantae</taxon>
        <taxon>Streptophyta</taxon>
        <taxon>Embryophyta</taxon>
        <taxon>Tracheophyta</taxon>
        <taxon>Spermatophyta</taxon>
        <taxon>Magnoliopsida</taxon>
        <taxon>eudicotyledons</taxon>
        <taxon>Gunneridae</taxon>
        <taxon>Pentapetalae</taxon>
        <taxon>asterids</taxon>
        <taxon>campanulids</taxon>
        <taxon>Asterales</taxon>
        <taxon>Asteraceae</taxon>
        <taxon>Asteroideae</taxon>
        <taxon>Heliantheae alliance</taxon>
        <taxon>Heliantheae</taxon>
        <taxon>Helianthus</taxon>
    </lineage>
</organism>
<dbReference type="OrthoDB" id="9984778at2759"/>
<comment type="caution">
    <text evidence="6">The sequence shown here is derived from an EMBL/GenBank/DDBJ whole genome shotgun (WGS) entry which is preliminary data.</text>
</comment>
<dbReference type="Pfam" id="PF13639">
    <property type="entry name" value="zf-RING_2"/>
    <property type="match status" value="1"/>
</dbReference>
<dbReference type="Gene3D" id="3.30.40.10">
    <property type="entry name" value="Zinc/RING finger domain, C3HC4 (zinc finger)"/>
    <property type="match status" value="1"/>
</dbReference>
<evidence type="ECO:0000256" key="1">
    <source>
        <dbReference type="ARBA" id="ARBA00022723"/>
    </source>
</evidence>
<dbReference type="EMBL" id="MNCJ02000323">
    <property type="protein sequence ID" value="KAF5795304.1"/>
    <property type="molecule type" value="Genomic_DNA"/>
</dbReference>
<dbReference type="Proteomes" id="UP000215914">
    <property type="component" value="Unassembled WGS sequence"/>
</dbReference>
<dbReference type="Gramene" id="mRNA:HanXRQr2_Chr08g0338031">
    <property type="protein sequence ID" value="CDS:HanXRQr2_Chr08g0338031.1"/>
    <property type="gene ID" value="HanXRQr2_Chr08g0338031"/>
</dbReference>
<keyword evidence="8" id="KW-1185">Reference proteome</keyword>
<evidence type="ECO:0000256" key="2">
    <source>
        <dbReference type="ARBA" id="ARBA00022771"/>
    </source>
</evidence>
<evidence type="ECO:0000313" key="6">
    <source>
        <dbReference type="EMBL" id="KAF5795304.1"/>
    </source>
</evidence>
<keyword evidence="3" id="KW-0862">Zinc</keyword>
<name>A0A9K3NCK0_HELAN</name>
<gene>
    <name evidence="6" type="ORF">HanXRQr2_Chr08g0338031</name>
    <name evidence="7" type="ORF">HanXRQr2_Chr08g0338051</name>
</gene>
<dbReference type="SMART" id="SM00184">
    <property type="entry name" value="RING"/>
    <property type="match status" value="1"/>
</dbReference>
<dbReference type="PROSITE" id="PS50089">
    <property type="entry name" value="ZF_RING_2"/>
    <property type="match status" value="1"/>
</dbReference>
<keyword evidence="1" id="KW-0479">Metal-binding</keyword>
<feature type="domain" description="RING-type" evidence="5">
    <location>
        <begin position="136"/>
        <end position="177"/>
    </location>
</feature>
<accession>A0A9K3NCK0</accession>
<proteinExistence type="predicted"/>
<keyword evidence="2 4" id="KW-0863">Zinc-finger</keyword>
<evidence type="ECO:0000259" key="5">
    <source>
        <dbReference type="PROSITE" id="PS50089"/>
    </source>
</evidence>
<dbReference type="SUPFAM" id="SSF57850">
    <property type="entry name" value="RING/U-box"/>
    <property type="match status" value="1"/>
</dbReference>
<dbReference type="GO" id="GO:0008270">
    <property type="term" value="F:zinc ion binding"/>
    <property type="evidence" value="ECO:0007669"/>
    <property type="project" value="UniProtKB-KW"/>
</dbReference>
<evidence type="ECO:0000256" key="3">
    <source>
        <dbReference type="ARBA" id="ARBA00022833"/>
    </source>
</evidence>
<reference evidence="6" key="2">
    <citation type="submission" date="2020-06" db="EMBL/GenBank/DDBJ databases">
        <title>Helianthus annuus Genome sequencing and assembly Release 2.</title>
        <authorList>
            <person name="Gouzy J."/>
            <person name="Langlade N."/>
            <person name="Munos S."/>
        </authorList>
    </citation>
    <scope>NUCLEOTIDE SEQUENCE</scope>
    <source>
        <tissue evidence="6">Leaves</tissue>
    </source>
</reference>
<dbReference type="PANTHER" id="PTHR45931">
    <property type="entry name" value="SI:CH211-59O9.10"/>
    <property type="match status" value="1"/>
</dbReference>
<dbReference type="InterPro" id="IPR013083">
    <property type="entry name" value="Znf_RING/FYVE/PHD"/>
</dbReference>
<evidence type="ECO:0000256" key="4">
    <source>
        <dbReference type="PROSITE-ProRule" id="PRU00175"/>
    </source>
</evidence>
<reference evidence="6" key="1">
    <citation type="journal article" date="2017" name="Nature">
        <title>The sunflower genome provides insights into oil metabolism, flowering and Asterid evolution.</title>
        <authorList>
            <person name="Badouin H."/>
            <person name="Gouzy J."/>
            <person name="Grassa C.J."/>
            <person name="Murat F."/>
            <person name="Staton S.E."/>
            <person name="Cottret L."/>
            <person name="Lelandais-Briere C."/>
            <person name="Owens G.L."/>
            <person name="Carrere S."/>
            <person name="Mayjonade B."/>
            <person name="Legrand L."/>
            <person name="Gill N."/>
            <person name="Kane N.C."/>
            <person name="Bowers J.E."/>
            <person name="Hubner S."/>
            <person name="Bellec A."/>
            <person name="Berard A."/>
            <person name="Berges H."/>
            <person name="Blanchet N."/>
            <person name="Boniface M.C."/>
            <person name="Brunel D."/>
            <person name="Catrice O."/>
            <person name="Chaidir N."/>
            <person name="Claudel C."/>
            <person name="Donnadieu C."/>
            <person name="Faraut T."/>
            <person name="Fievet G."/>
            <person name="Helmstetter N."/>
            <person name="King M."/>
            <person name="Knapp S.J."/>
            <person name="Lai Z."/>
            <person name="Le Paslier M.C."/>
            <person name="Lippi Y."/>
            <person name="Lorenzon L."/>
            <person name="Mandel J.R."/>
            <person name="Marage G."/>
            <person name="Marchand G."/>
            <person name="Marquand E."/>
            <person name="Bret-Mestries E."/>
            <person name="Morien E."/>
            <person name="Nambeesan S."/>
            <person name="Nguyen T."/>
            <person name="Pegot-Espagnet P."/>
            <person name="Pouilly N."/>
            <person name="Raftis F."/>
            <person name="Sallet E."/>
            <person name="Schiex T."/>
            <person name="Thomas J."/>
            <person name="Vandecasteele C."/>
            <person name="Vares D."/>
            <person name="Vear F."/>
            <person name="Vautrin S."/>
            <person name="Crespi M."/>
            <person name="Mangin B."/>
            <person name="Burke J.M."/>
            <person name="Salse J."/>
            <person name="Munos S."/>
            <person name="Vincourt P."/>
            <person name="Rieseberg L.H."/>
            <person name="Langlade N.B."/>
        </authorList>
    </citation>
    <scope>NUCLEOTIDE SEQUENCE</scope>
    <source>
        <tissue evidence="6">Leaves</tissue>
    </source>
</reference>
<dbReference type="AlphaFoldDB" id="A0A9K3NCK0"/>
<protein>
    <submittedName>
        <fullName evidence="6">Transcription factor C2H2 family</fullName>
    </submittedName>
</protein>
<dbReference type="EMBL" id="MNCJ02000323">
    <property type="protein sequence ID" value="KAF5795305.1"/>
    <property type="molecule type" value="Genomic_DNA"/>
</dbReference>
<dbReference type="Gramene" id="mRNA:HanXRQr2_Chr08g0338051">
    <property type="protein sequence ID" value="CDS:HanXRQr2_Chr08g0338051.1"/>
    <property type="gene ID" value="HanXRQr2_Chr08g0338051"/>
</dbReference>
<evidence type="ECO:0000313" key="7">
    <source>
        <dbReference type="EMBL" id="KAF5795305.1"/>
    </source>
</evidence>